<feature type="compositionally biased region" description="Basic and acidic residues" evidence="4">
    <location>
        <begin position="624"/>
        <end position="635"/>
    </location>
</feature>
<dbReference type="STRING" id="7757.ENSPMAP00000010188"/>
<reference evidence="6" key="1">
    <citation type="submission" date="2025-08" db="UniProtKB">
        <authorList>
            <consortium name="Ensembl"/>
        </authorList>
    </citation>
    <scope>IDENTIFICATION</scope>
</reference>
<dbReference type="InterPro" id="IPR015943">
    <property type="entry name" value="WD40/YVTN_repeat-like_dom_sf"/>
</dbReference>
<dbReference type="CDD" id="cd00160">
    <property type="entry name" value="RhoGEF"/>
    <property type="match status" value="1"/>
</dbReference>
<dbReference type="FunFam" id="2.130.10.10:FF:001706">
    <property type="entry name" value="Rho guanine nucleotide exchange factor 17"/>
    <property type="match status" value="1"/>
</dbReference>
<dbReference type="InterPro" id="IPR000219">
    <property type="entry name" value="DH_dom"/>
</dbReference>
<dbReference type="GO" id="GO:0005085">
    <property type="term" value="F:guanyl-nucleotide exchange factor activity"/>
    <property type="evidence" value="ECO:0007669"/>
    <property type="project" value="UniProtKB-KW"/>
</dbReference>
<name>S4RY97_PETMA</name>
<feature type="region of interest" description="Disordered" evidence="4">
    <location>
        <begin position="508"/>
        <end position="653"/>
    </location>
</feature>
<dbReference type="PANTHER" id="PTHR12877:SF15">
    <property type="entry name" value="RHO GUANINE NUCLEOTIDE EXCHANGE FACTOR 17"/>
    <property type="match status" value="1"/>
</dbReference>
<dbReference type="InterPro" id="IPR036322">
    <property type="entry name" value="WD40_repeat_dom_sf"/>
</dbReference>
<dbReference type="Gene3D" id="2.130.10.10">
    <property type="entry name" value="YVTN repeat-like/Quinoprotein amine dehydrogenase"/>
    <property type="match status" value="1"/>
</dbReference>
<dbReference type="Ensembl" id="ENSPMAT00000010233.1">
    <property type="protein sequence ID" value="ENSPMAP00000010188.1"/>
    <property type="gene ID" value="ENSPMAG00000009266.1"/>
</dbReference>
<feature type="region of interest" description="Disordered" evidence="4">
    <location>
        <begin position="959"/>
        <end position="1009"/>
    </location>
</feature>
<reference evidence="6" key="2">
    <citation type="submission" date="2025-09" db="UniProtKB">
        <authorList>
            <consortium name="Ensembl"/>
        </authorList>
    </citation>
    <scope>IDENTIFICATION</scope>
</reference>
<evidence type="ECO:0000256" key="3">
    <source>
        <dbReference type="SAM" id="Coils"/>
    </source>
</evidence>
<dbReference type="InterPro" id="IPR039919">
    <property type="entry name" value="ARHGEF10/ARHGEF17"/>
</dbReference>
<evidence type="ECO:0000313" key="6">
    <source>
        <dbReference type="Ensembl" id="ENSPMAP00000010188.1"/>
    </source>
</evidence>
<evidence type="ECO:0000256" key="1">
    <source>
        <dbReference type="ARBA" id="ARBA00022553"/>
    </source>
</evidence>
<organism evidence="6">
    <name type="scientific">Petromyzon marinus</name>
    <name type="common">Sea lamprey</name>
    <dbReference type="NCBI Taxonomy" id="7757"/>
    <lineage>
        <taxon>Eukaryota</taxon>
        <taxon>Metazoa</taxon>
        <taxon>Chordata</taxon>
        <taxon>Craniata</taxon>
        <taxon>Vertebrata</taxon>
        <taxon>Cyclostomata</taxon>
        <taxon>Hyperoartia</taxon>
        <taxon>Petromyzontiformes</taxon>
        <taxon>Petromyzontidae</taxon>
        <taxon>Petromyzon</taxon>
    </lineage>
</organism>
<dbReference type="SUPFAM" id="SSF48065">
    <property type="entry name" value="DBL homology domain (DH-domain)"/>
    <property type="match status" value="1"/>
</dbReference>
<evidence type="ECO:0000256" key="2">
    <source>
        <dbReference type="ARBA" id="ARBA00022658"/>
    </source>
</evidence>
<dbReference type="HOGENOM" id="CLU_001213_2_0_1"/>
<dbReference type="SMART" id="SM00325">
    <property type="entry name" value="RhoGEF"/>
    <property type="match status" value="1"/>
</dbReference>
<feature type="coiled-coil region" evidence="3">
    <location>
        <begin position="184"/>
        <end position="221"/>
    </location>
</feature>
<accession>S4RY97</accession>
<dbReference type="SUPFAM" id="SSF50729">
    <property type="entry name" value="PH domain-like"/>
    <property type="match status" value="1"/>
</dbReference>
<dbReference type="SUPFAM" id="SSF50978">
    <property type="entry name" value="WD40 repeat-like"/>
    <property type="match status" value="1"/>
</dbReference>
<keyword evidence="2" id="KW-0344">Guanine-nucleotide releasing factor</keyword>
<dbReference type="GO" id="GO:0030036">
    <property type="term" value="P:actin cytoskeleton organization"/>
    <property type="evidence" value="ECO:0007669"/>
    <property type="project" value="TreeGrafter"/>
</dbReference>
<keyword evidence="3" id="KW-0175">Coiled coil</keyword>
<dbReference type="OMA" id="IWENALI"/>
<feature type="domain" description="DH" evidence="5">
    <location>
        <begin position="2"/>
        <end position="194"/>
    </location>
</feature>
<dbReference type="Gene3D" id="1.20.900.10">
    <property type="entry name" value="Dbl homology (DH) domain"/>
    <property type="match status" value="1"/>
</dbReference>
<dbReference type="GeneTree" id="ENSGT00940000153798"/>
<evidence type="ECO:0000259" key="5">
    <source>
        <dbReference type="PROSITE" id="PS50010"/>
    </source>
</evidence>
<feature type="compositionally biased region" description="Low complexity" evidence="4">
    <location>
        <begin position="992"/>
        <end position="1001"/>
    </location>
</feature>
<feature type="compositionally biased region" description="Low complexity" evidence="4">
    <location>
        <begin position="971"/>
        <end position="985"/>
    </location>
</feature>
<sequence length="1036" mass="112801">DMRKHVMMNLLDTERSYVESLRTLVQSFGSVRPLRRWGNVLFCKAQSSAFPGMWQQPRPVLPQVECNSRGITRCTLLTHAGSKFNTFARSNFSKDILANSYSAYIDNFLNAKDAVRLAKEAKPAFNRFLEQCMRENKEKQALADLMIKPVQRIPRYELLIKDLLKHTPEEHPDHSSLTVAQRDVRLLAERINQGKRDAEEAERAARVLQEVEAHIEGATELVAPLRKFLKQEMVVEVKGAGGKKDRSLFLFTDLLLCTTLKKKSGSLRRSSMNLYTAGCVIDTSSKYKLLWKVPLEDVDVMKGLLAPAPSRDSLHKALTRLEGDFSTLSQISTLAETLSITHQTLDEVIKELMACVNRELSERQLLAASAFATVPPSGSTQSLTSPLSAESFVFEFTGGEPRAAFEQMLEETKRKLGTSTCTRARAPECTRVCVPFRRPCRPLQFSCASPSLGAWDHSSEVWVCNSDGYVGQVCLLSVRPDPMVEACIAVCSARILCIAPVPGLGRGTRFAQPRPAASPPHPTRHGSAPRRDRPASHRPLPEIPSSDDIGSPPALDPAAVATSSSSSSSSSSSPSQLQAGEQRPPRVGAAGNPFASDAEESEVKRRSQLWPRCTALTQFSRAPSVDDRTASKDPGAETTSSDDEHEDPARPSISSACSAFQPVASAGSIAVVTAAAAAAADGRAMRRTSRGSFQASLEELLSMDPEAHTSSMWLGTEDGCIHVYQSSDNIRNRKNSLKMQHPAAVMCILYLDNKVFVSLLNGDLIVYQREAGCFWDSQHSHTLTVGSPGNPVTKMAHVAGRLWCSCQNIIVVINTANLVPEHTFTVGSDASRAVSCLVASGLGVWVSVQSSASVRLYHAQTRDCLAEIDVAPAVHKMLAGGADAIIRQHKAACLRVTALLACKDMLWVGTSAGVLLTLPLPHIRIQGPPLLAQLLPMGSTHGHTGHVRFLTSIELPLDAVAETGPPPAPPHHQQQQQQHTWARQGSARRRAQAAAPPRTRTLVISGGDGYEDFRLSGSNESAGRDDSTNHLLLWRV</sequence>
<protein>
    <submittedName>
        <fullName evidence="6">Rho guanine nucleotide exchange factor 17</fullName>
    </submittedName>
</protein>
<dbReference type="PROSITE" id="PS50010">
    <property type="entry name" value="DH_2"/>
    <property type="match status" value="1"/>
</dbReference>
<dbReference type="Pfam" id="PF19057">
    <property type="entry name" value="PH_19"/>
    <property type="match status" value="1"/>
</dbReference>
<dbReference type="Gene3D" id="2.30.29.30">
    <property type="entry name" value="Pleckstrin-homology domain (PH domain)/Phosphotyrosine-binding domain (PTB)"/>
    <property type="match status" value="1"/>
</dbReference>
<dbReference type="AlphaFoldDB" id="S4RY97"/>
<keyword evidence="1" id="KW-0597">Phosphoprotein</keyword>
<dbReference type="InterPro" id="IPR035899">
    <property type="entry name" value="DBL_dom_sf"/>
</dbReference>
<proteinExistence type="predicted"/>
<dbReference type="InterPro" id="IPR011993">
    <property type="entry name" value="PH-like_dom_sf"/>
</dbReference>
<feature type="compositionally biased region" description="Low complexity" evidence="4">
    <location>
        <begin position="563"/>
        <end position="575"/>
    </location>
</feature>
<dbReference type="PANTHER" id="PTHR12877">
    <property type="entry name" value="RHO GUANINE NUCLEOTIDE EXCHANGE FACTOR"/>
    <property type="match status" value="1"/>
</dbReference>
<dbReference type="FunFam" id="2.30.29.30:FF:000268">
    <property type="entry name" value="Rho guanine nucleotide exchange factor 17"/>
    <property type="match status" value="1"/>
</dbReference>
<dbReference type="Pfam" id="PF19056">
    <property type="entry name" value="WD40_2"/>
    <property type="match status" value="1"/>
</dbReference>
<evidence type="ECO:0000256" key="4">
    <source>
        <dbReference type="SAM" id="MobiDB-lite"/>
    </source>
</evidence>
<dbReference type="Pfam" id="PF00621">
    <property type="entry name" value="RhoGEF"/>
    <property type="match status" value="1"/>
</dbReference>